<evidence type="ECO:0000256" key="7">
    <source>
        <dbReference type="HAMAP-Rule" id="MF_01628"/>
    </source>
</evidence>
<comment type="function">
    <text evidence="7">The enzymes which catalyze the reversible phosphorolysis of pyrimidine nucleosides are involved in the degradation of these compounds and in their utilization as carbon and energy sources, or in the rescue of pyrimidine bases for nucleotide synthesis.</text>
</comment>
<dbReference type="InterPro" id="IPR013465">
    <property type="entry name" value="Thymidine_Pase"/>
</dbReference>
<dbReference type="RefSeq" id="WP_197311658.1">
    <property type="nucleotide sequence ID" value="NZ_JADZLT010000050.1"/>
</dbReference>
<dbReference type="Gene3D" id="3.90.1170.30">
    <property type="entry name" value="Pyrimidine nucleoside phosphorylase-like, C-terminal domain"/>
    <property type="match status" value="1"/>
</dbReference>
<dbReference type="GO" id="GO:0006206">
    <property type="term" value="P:pyrimidine nucleobase metabolic process"/>
    <property type="evidence" value="ECO:0007669"/>
    <property type="project" value="InterPro"/>
</dbReference>
<evidence type="ECO:0000256" key="3">
    <source>
        <dbReference type="ARBA" id="ARBA00011892"/>
    </source>
</evidence>
<dbReference type="SUPFAM" id="SSF52418">
    <property type="entry name" value="Nucleoside phosphorylase/phosphoribosyltransferase catalytic domain"/>
    <property type="match status" value="1"/>
</dbReference>
<protein>
    <recommendedName>
        <fullName evidence="3 7">Thymidine phosphorylase</fullName>
        <ecNumber evidence="3 7">2.4.2.4</ecNumber>
    </recommendedName>
    <alternativeName>
        <fullName evidence="7">TdRPase</fullName>
    </alternativeName>
</protein>
<dbReference type="NCBIfam" id="NF004490">
    <property type="entry name" value="PRK05820.1"/>
    <property type="match status" value="1"/>
</dbReference>
<dbReference type="GO" id="GO:0009032">
    <property type="term" value="F:thymidine phosphorylase activity"/>
    <property type="evidence" value="ECO:0007669"/>
    <property type="project" value="UniProtKB-UniRule"/>
</dbReference>
<evidence type="ECO:0000256" key="6">
    <source>
        <dbReference type="ARBA" id="ARBA00048550"/>
    </source>
</evidence>
<feature type="domain" description="Pyrimidine nucleoside phosphorylase C-terminal" evidence="8">
    <location>
        <begin position="347"/>
        <end position="421"/>
    </location>
</feature>
<organism evidence="9 10">
    <name type="scientific">Methylobrevis albus</name>
    <dbReference type="NCBI Taxonomy" id="2793297"/>
    <lineage>
        <taxon>Bacteria</taxon>
        <taxon>Pseudomonadati</taxon>
        <taxon>Pseudomonadota</taxon>
        <taxon>Alphaproteobacteria</taxon>
        <taxon>Hyphomicrobiales</taxon>
        <taxon>Pleomorphomonadaceae</taxon>
        <taxon>Methylobrevis</taxon>
    </lineage>
</organism>
<dbReference type="InterPro" id="IPR036320">
    <property type="entry name" value="Glycosyl_Trfase_fam3_N_dom_sf"/>
</dbReference>
<dbReference type="InterPro" id="IPR000053">
    <property type="entry name" value="Thymidine/pyrmidine_PPase"/>
</dbReference>
<dbReference type="PANTHER" id="PTHR10515">
    <property type="entry name" value="THYMIDINE PHOSPHORYLASE"/>
    <property type="match status" value="1"/>
</dbReference>
<dbReference type="GO" id="GO:0046104">
    <property type="term" value="P:thymidine metabolic process"/>
    <property type="evidence" value="ECO:0007669"/>
    <property type="project" value="UniProtKB-UniRule"/>
</dbReference>
<evidence type="ECO:0000313" key="9">
    <source>
        <dbReference type="EMBL" id="MBH0238597.1"/>
    </source>
</evidence>
<comment type="catalytic activity">
    <reaction evidence="6 7">
        <text>thymidine + phosphate = 2-deoxy-alpha-D-ribose 1-phosphate + thymine</text>
        <dbReference type="Rhea" id="RHEA:16037"/>
        <dbReference type="ChEBI" id="CHEBI:17748"/>
        <dbReference type="ChEBI" id="CHEBI:17821"/>
        <dbReference type="ChEBI" id="CHEBI:43474"/>
        <dbReference type="ChEBI" id="CHEBI:57259"/>
        <dbReference type="EC" id="2.4.2.4"/>
    </reaction>
</comment>
<comment type="pathway">
    <text evidence="7">Pyrimidine metabolism; dTMP biosynthesis via salvage pathway; dTMP from thymine: step 1/2.</text>
</comment>
<evidence type="ECO:0000256" key="2">
    <source>
        <dbReference type="ARBA" id="ARBA00011738"/>
    </source>
</evidence>
<keyword evidence="4 7" id="KW-0328">Glycosyltransferase</keyword>
<dbReference type="Pfam" id="PF07831">
    <property type="entry name" value="PYNP_C"/>
    <property type="match status" value="1"/>
</dbReference>
<gene>
    <name evidence="7 9" type="primary">deoA</name>
    <name evidence="9" type="ORF">I5731_12245</name>
</gene>
<comment type="caution">
    <text evidence="9">The sequence shown here is derived from an EMBL/GenBank/DDBJ whole genome shotgun (WGS) entry which is preliminary data.</text>
</comment>
<evidence type="ECO:0000313" key="10">
    <source>
        <dbReference type="Proteomes" id="UP000631694"/>
    </source>
</evidence>
<dbReference type="InterPro" id="IPR035902">
    <property type="entry name" value="Nuc_phospho_transferase"/>
</dbReference>
<dbReference type="InterPro" id="IPR036566">
    <property type="entry name" value="PYNP-like_C_sf"/>
</dbReference>
<evidence type="ECO:0000256" key="5">
    <source>
        <dbReference type="ARBA" id="ARBA00022679"/>
    </source>
</evidence>
<proteinExistence type="inferred from homology"/>
<evidence type="ECO:0000256" key="1">
    <source>
        <dbReference type="ARBA" id="ARBA00006915"/>
    </source>
</evidence>
<dbReference type="GO" id="GO:0004645">
    <property type="term" value="F:1,4-alpha-oligoglucan phosphorylase activity"/>
    <property type="evidence" value="ECO:0007669"/>
    <property type="project" value="InterPro"/>
</dbReference>
<keyword evidence="10" id="KW-1185">Reference proteome</keyword>
<dbReference type="InterPro" id="IPR017459">
    <property type="entry name" value="Glycosyl_Trfase_fam3_N_dom"/>
</dbReference>
<dbReference type="Pfam" id="PF02885">
    <property type="entry name" value="Glycos_trans_3N"/>
    <property type="match status" value="1"/>
</dbReference>
<name>A0A931MYM8_9HYPH</name>
<comment type="subunit">
    <text evidence="2 7">Homodimer.</text>
</comment>
<sequence>MLPQEIIRKKRDGGRLSAAEIAEIVGGLGDGRVSAEQVAAFAMAVFFRGMDRDERVALTLAMRDSGTVLGWRDLPGPVLDKHSTGGIGDTVSLLLAPAIAACGGFVPMISGRGLGHTGGTLDKLDSIPGYRSQPDAALLGRVVREVGCAIIGQTDDLAPADRRIYAIRDVTGTVESIDLITASILSKKLAAGLGGLVLDVKCGSGAFMASEADARALADSLVGVANGAGLPTTALITDMNAPLCSAAGNALEVRAAIDFLTGRRIDRRLWAVTVALGAEMLVLGGLAADRESAATAIEESFADGRAAEVFARMVAALGGPADLVERPSHYLDAAPVRRPVLPLRPGRVAAIATRDIGVAVVALGGGRRTPADRIDPAVGFTGLAGLGARVGKEAPLGVVHARSLVDADMAAAALQAAYRLDEAGADGGPEIIGRVDG</sequence>
<dbReference type="NCBIfam" id="TIGR02644">
    <property type="entry name" value="Y_phosphoryl"/>
    <property type="match status" value="1"/>
</dbReference>
<dbReference type="NCBIfam" id="TIGR02643">
    <property type="entry name" value="T_phosphoryl"/>
    <property type="match status" value="1"/>
</dbReference>
<dbReference type="Gene3D" id="3.40.1030.10">
    <property type="entry name" value="Nucleoside phosphorylase/phosphoribosyltransferase catalytic domain"/>
    <property type="match status" value="1"/>
</dbReference>
<dbReference type="Pfam" id="PF00591">
    <property type="entry name" value="Glycos_transf_3"/>
    <property type="match status" value="1"/>
</dbReference>
<reference evidence="9" key="1">
    <citation type="submission" date="2020-12" db="EMBL/GenBank/DDBJ databases">
        <title>Methylobrevis albus sp. nov., isolated from fresh water lack sediment.</title>
        <authorList>
            <person name="Zou Q."/>
        </authorList>
    </citation>
    <scope>NUCLEOTIDE SEQUENCE</scope>
    <source>
        <strain evidence="9">L22</strain>
    </source>
</reference>
<dbReference type="InterPro" id="IPR000312">
    <property type="entry name" value="Glycosyl_Trfase_fam3"/>
</dbReference>
<evidence type="ECO:0000259" key="8">
    <source>
        <dbReference type="SMART" id="SM00941"/>
    </source>
</evidence>
<comment type="similarity">
    <text evidence="1 7">Belongs to the thymidine/pyrimidine-nucleoside phosphorylase family.</text>
</comment>
<dbReference type="PROSITE" id="PS00647">
    <property type="entry name" value="THYMID_PHOSPHORYLASE"/>
    <property type="match status" value="1"/>
</dbReference>
<dbReference type="Gene3D" id="1.20.970.10">
    <property type="entry name" value="Transferase, Pyrimidine Nucleoside Phosphorylase, Chain C"/>
    <property type="match status" value="1"/>
</dbReference>
<dbReference type="PANTHER" id="PTHR10515:SF0">
    <property type="entry name" value="THYMIDINE PHOSPHORYLASE"/>
    <property type="match status" value="1"/>
</dbReference>
<accession>A0A931MYM8</accession>
<dbReference type="PIRSF" id="PIRSF000478">
    <property type="entry name" value="TP_PyNP"/>
    <property type="match status" value="1"/>
</dbReference>
<evidence type="ECO:0000256" key="4">
    <source>
        <dbReference type="ARBA" id="ARBA00022676"/>
    </source>
</evidence>
<dbReference type="FunFam" id="3.40.1030.10:FF:000001">
    <property type="entry name" value="Thymidine phosphorylase"/>
    <property type="match status" value="1"/>
</dbReference>
<dbReference type="EMBL" id="JADZLT010000050">
    <property type="protein sequence ID" value="MBH0238597.1"/>
    <property type="molecule type" value="Genomic_DNA"/>
</dbReference>
<dbReference type="InterPro" id="IPR017872">
    <property type="entry name" value="Pyrmidine_PPase_CS"/>
</dbReference>
<dbReference type="EC" id="2.4.2.4" evidence="3 7"/>
<dbReference type="HAMAP" id="MF_01628">
    <property type="entry name" value="Thymid_phosp"/>
    <property type="match status" value="1"/>
</dbReference>
<dbReference type="SUPFAM" id="SSF47648">
    <property type="entry name" value="Nucleoside phosphorylase/phosphoribosyltransferase N-terminal domain"/>
    <property type="match status" value="1"/>
</dbReference>
<dbReference type="InterPro" id="IPR013102">
    <property type="entry name" value="PYNP_C"/>
</dbReference>
<dbReference type="GO" id="GO:0005829">
    <property type="term" value="C:cytosol"/>
    <property type="evidence" value="ECO:0007669"/>
    <property type="project" value="TreeGrafter"/>
</dbReference>
<dbReference type="SUPFAM" id="SSF54680">
    <property type="entry name" value="Pyrimidine nucleoside phosphorylase C-terminal domain"/>
    <property type="match status" value="1"/>
</dbReference>
<dbReference type="AlphaFoldDB" id="A0A931MYM8"/>
<dbReference type="InterPro" id="IPR018090">
    <property type="entry name" value="Pyrmidine_PPas_bac/euk"/>
</dbReference>
<dbReference type="Proteomes" id="UP000631694">
    <property type="component" value="Unassembled WGS sequence"/>
</dbReference>
<keyword evidence="5 7" id="KW-0808">Transferase</keyword>
<dbReference type="SMART" id="SM00941">
    <property type="entry name" value="PYNP_C"/>
    <property type="match status" value="1"/>
</dbReference>